<evidence type="ECO:0000256" key="2">
    <source>
        <dbReference type="ARBA" id="ARBA00034247"/>
    </source>
</evidence>
<keyword evidence="5" id="KW-0808">Transferase</keyword>
<dbReference type="SUPFAM" id="SSF55073">
    <property type="entry name" value="Nucleotide cyclase"/>
    <property type="match status" value="1"/>
</dbReference>
<feature type="transmembrane region" description="Helical" evidence="3">
    <location>
        <begin position="123"/>
        <end position="142"/>
    </location>
</feature>
<dbReference type="PANTHER" id="PTHR45138:SF9">
    <property type="entry name" value="DIGUANYLATE CYCLASE DGCM-RELATED"/>
    <property type="match status" value="1"/>
</dbReference>
<dbReference type="InterPro" id="IPR029787">
    <property type="entry name" value="Nucleotide_cyclase"/>
</dbReference>
<gene>
    <name evidence="5" type="ORF">LTT95_09395</name>
</gene>
<dbReference type="RefSeq" id="WP_232136103.1">
    <property type="nucleotide sequence ID" value="NZ_CP089507.1"/>
</dbReference>
<evidence type="ECO:0000256" key="3">
    <source>
        <dbReference type="SAM" id="Phobius"/>
    </source>
</evidence>
<dbReference type="NCBIfam" id="TIGR00254">
    <property type="entry name" value="GGDEF"/>
    <property type="match status" value="1"/>
</dbReference>
<keyword evidence="6" id="KW-1185">Reference proteome</keyword>
<protein>
    <recommendedName>
        <fullName evidence="1">diguanylate cyclase</fullName>
        <ecNumber evidence="1">2.7.7.65</ecNumber>
    </recommendedName>
</protein>
<reference evidence="5" key="1">
    <citation type="submission" date="2021-12" db="EMBL/GenBank/DDBJ databases">
        <authorList>
            <person name="Ulrich A."/>
        </authorList>
    </citation>
    <scope>NUCLEOTIDE SEQUENCE</scope>
    <source>
        <strain evidence="5">A1P009</strain>
    </source>
</reference>
<dbReference type="CDD" id="cd01949">
    <property type="entry name" value="GGDEF"/>
    <property type="match status" value="1"/>
</dbReference>
<evidence type="ECO:0000313" key="5">
    <source>
        <dbReference type="EMBL" id="MCD9097151.1"/>
    </source>
</evidence>
<reference evidence="5" key="2">
    <citation type="journal article" date="2022" name="Syst. Appl. Microbiol.">
        <title>Physiological and genomic characterisation of Luteimonas fraxinea sp. nov., a bacterial species associated with trees tolerant to ash dieback.</title>
        <authorList>
            <person name="Ulrich K."/>
            <person name="Becker R."/>
            <person name="Behrendt U."/>
            <person name="Kube M."/>
            <person name="Schneck V."/>
            <person name="Ulrich A."/>
        </authorList>
    </citation>
    <scope>NUCLEOTIDE SEQUENCE</scope>
    <source>
        <strain evidence="5">A1P009</strain>
    </source>
</reference>
<feature type="transmembrane region" description="Helical" evidence="3">
    <location>
        <begin position="154"/>
        <end position="176"/>
    </location>
</feature>
<dbReference type="Gene3D" id="3.30.70.270">
    <property type="match status" value="1"/>
</dbReference>
<dbReference type="PANTHER" id="PTHR45138">
    <property type="entry name" value="REGULATORY COMPONENTS OF SENSORY TRANSDUCTION SYSTEM"/>
    <property type="match status" value="1"/>
</dbReference>
<organism evidence="5 6">
    <name type="scientific">Luteimonas fraxinea</name>
    <dbReference type="NCBI Taxonomy" id="2901869"/>
    <lineage>
        <taxon>Bacteria</taxon>
        <taxon>Pseudomonadati</taxon>
        <taxon>Pseudomonadota</taxon>
        <taxon>Gammaproteobacteria</taxon>
        <taxon>Lysobacterales</taxon>
        <taxon>Lysobacteraceae</taxon>
        <taxon>Luteimonas</taxon>
    </lineage>
</organism>
<dbReference type="Pfam" id="PF05230">
    <property type="entry name" value="MASE2"/>
    <property type="match status" value="1"/>
</dbReference>
<dbReference type="Proteomes" id="UP001430360">
    <property type="component" value="Unassembled WGS sequence"/>
</dbReference>
<keyword evidence="3" id="KW-0472">Membrane</keyword>
<dbReference type="SMART" id="SM00267">
    <property type="entry name" value="GGDEF"/>
    <property type="match status" value="1"/>
</dbReference>
<dbReference type="InterPro" id="IPR000160">
    <property type="entry name" value="GGDEF_dom"/>
</dbReference>
<comment type="catalytic activity">
    <reaction evidence="2">
        <text>2 GTP = 3',3'-c-di-GMP + 2 diphosphate</text>
        <dbReference type="Rhea" id="RHEA:24898"/>
        <dbReference type="ChEBI" id="CHEBI:33019"/>
        <dbReference type="ChEBI" id="CHEBI:37565"/>
        <dbReference type="ChEBI" id="CHEBI:58805"/>
        <dbReference type="EC" id="2.7.7.65"/>
    </reaction>
</comment>
<feature type="transmembrane region" description="Helical" evidence="3">
    <location>
        <begin position="90"/>
        <end position="111"/>
    </location>
</feature>
<dbReference type="InterPro" id="IPR007894">
    <property type="entry name" value="MASE2"/>
</dbReference>
<dbReference type="EMBL" id="JAJQKU010000002">
    <property type="protein sequence ID" value="MCD9097151.1"/>
    <property type="molecule type" value="Genomic_DNA"/>
</dbReference>
<sequence length="351" mass="38472">MPYYDDIADRSRTPALRFVTRIHRMRMLGTLLCAVPIASVLHETGAPGWTWAALLFNALVWPHIAWLLARRARDPAAVEYRSLVVDAAAGGVWIAVMGVNLLPSAVLLTVLSADRFAAGGWRLLSRALPAMLAGFALVWLLLGQPFAPDTSLRTVLACLPLMFVYQFALSVVTWRLGRTIARQNRELERATRTDAASDLPNRRHFDARAAHAFKLYQRSGRQAALLLIDIDQFKTTNDRYGHGMGDVVVRRVGDVLRDIATGDDVPARFGGDEFALLLTSADRELAISIAERVRIGVSGLTFEAEPGMACTVSVGLAETRSGHTTLADWIRDADAALYRAKAAGRDRVEIG</sequence>
<keyword evidence="5" id="KW-0548">Nucleotidyltransferase</keyword>
<dbReference type="Pfam" id="PF00990">
    <property type="entry name" value="GGDEF"/>
    <property type="match status" value="1"/>
</dbReference>
<keyword evidence="3" id="KW-0812">Transmembrane</keyword>
<name>A0ABS8UEI0_9GAMM</name>
<dbReference type="InterPro" id="IPR050469">
    <property type="entry name" value="Diguanylate_Cyclase"/>
</dbReference>
<evidence type="ECO:0000313" key="6">
    <source>
        <dbReference type="Proteomes" id="UP001430360"/>
    </source>
</evidence>
<feature type="domain" description="GGDEF" evidence="4">
    <location>
        <begin position="221"/>
        <end position="351"/>
    </location>
</feature>
<keyword evidence="3" id="KW-1133">Transmembrane helix</keyword>
<dbReference type="InterPro" id="IPR043128">
    <property type="entry name" value="Rev_trsase/Diguanyl_cyclase"/>
</dbReference>
<accession>A0ABS8UEI0</accession>
<dbReference type="PROSITE" id="PS50887">
    <property type="entry name" value="GGDEF"/>
    <property type="match status" value="1"/>
</dbReference>
<dbReference type="EC" id="2.7.7.65" evidence="1"/>
<evidence type="ECO:0000259" key="4">
    <source>
        <dbReference type="PROSITE" id="PS50887"/>
    </source>
</evidence>
<evidence type="ECO:0000256" key="1">
    <source>
        <dbReference type="ARBA" id="ARBA00012528"/>
    </source>
</evidence>
<comment type="caution">
    <text evidence="5">The sequence shown here is derived from an EMBL/GenBank/DDBJ whole genome shotgun (WGS) entry which is preliminary data.</text>
</comment>
<dbReference type="GO" id="GO:0052621">
    <property type="term" value="F:diguanylate cyclase activity"/>
    <property type="evidence" value="ECO:0007669"/>
    <property type="project" value="UniProtKB-EC"/>
</dbReference>
<proteinExistence type="predicted"/>
<feature type="transmembrane region" description="Helical" evidence="3">
    <location>
        <begin position="25"/>
        <end position="42"/>
    </location>
</feature>